<accession>A0AAI9ED10</accession>
<protein>
    <recommendedName>
        <fullName evidence="1">PRISE-like Rossmann-fold domain-containing protein</fullName>
    </recommendedName>
</protein>
<comment type="caution">
    <text evidence="2">The sequence shown here is derived from an EMBL/GenBank/DDBJ whole genome shotgun (WGS) entry which is preliminary data.</text>
</comment>
<dbReference type="AlphaFoldDB" id="A0AAI9ED10"/>
<dbReference type="PANTHER" id="PTHR32487">
    <property type="entry name" value="3-OXO-DELTA(4,5)-STEROID 5-BETA-REDUCTASE"/>
    <property type="match status" value="1"/>
</dbReference>
<dbReference type="InterPro" id="IPR036291">
    <property type="entry name" value="NAD(P)-bd_dom_sf"/>
</dbReference>
<keyword evidence="3" id="KW-1185">Reference proteome</keyword>
<evidence type="ECO:0000313" key="3">
    <source>
        <dbReference type="Proteomes" id="UP001296104"/>
    </source>
</evidence>
<evidence type="ECO:0000313" key="2">
    <source>
        <dbReference type="EMBL" id="CAK4031927.1"/>
    </source>
</evidence>
<dbReference type="InterPro" id="IPR055222">
    <property type="entry name" value="PRISE-like_Rossmann-fold"/>
</dbReference>
<dbReference type="EMBL" id="CAVMBE010000055">
    <property type="protein sequence ID" value="CAK4031927.1"/>
    <property type="molecule type" value="Genomic_DNA"/>
</dbReference>
<name>A0AAI9ED10_9PEZI</name>
<proteinExistence type="predicted"/>
<dbReference type="CDD" id="cd08948">
    <property type="entry name" value="5beta-POR_like_SDR_a"/>
    <property type="match status" value="1"/>
</dbReference>
<dbReference type="PANTHER" id="PTHR32487:SF8">
    <property type="entry name" value="NAD-DEPENDENT EPIMERASE_DEHYDRATASE DOMAIN-CONTAINING PROTEIN"/>
    <property type="match status" value="1"/>
</dbReference>
<dbReference type="Gene3D" id="3.40.50.720">
    <property type="entry name" value="NAD(P)-binding Rossmann-like Domain"/>
    <property type="match status" value="1"/>
</dbReference>
<feature type="domain" description="PRISE-like Rossmann-fold" evidence="1">
    <location>
        <begin position="7"/>
        <end position="391"/>
    </location>
</feature>
<gene>
    <name evidence="2" type="ORF">LECACI_7A007085</name>
</gene>
<dbReference type="SUPFAM" id="SSF51735">
    <property type="entry name" value="NAD(P)-binding Rossmann-fold domains"/>
    <property type="match status" value="1"/>
</dbReference>
<sequence length="391" mass="43208">MAQSNHALIFGATGIQGWAVTNQLLNNYPTPNSFAKITALTNRPIDSTTTLWPSSPRLQPISGLDLLSPTLKLGLQARVPSIETVTHVFYCAYIYKSDPASEVETNLTLLKNAIVSLETLAPNLVSVILSTGTKAYGVHLISDFPFSQNLPLREDLPRIPEPYASQNFYYNQVDFLASQSKGKNWTFAELRPDAVVGFVPNNNVYSLAQALACYLSCYREIEGEGAECQFPGTEKSWTILSNDADQDIIAKFAIHAALNPGSCGDGTAYNVASNSKPSCWEEKWPVICEFVGLKGVGPPEGGSGPQPGEYLASHLEQWTEIEERYGLATGRVGNDRSLGGFQYFIMTMFDFDRHLDMAKMHAAWGDKKEEVGSKEVWWTAFQRYRNAKIIP</sequence>
<dbReference type="Pfam" id="PF22917">
    <property type="entry name" value="PRISE"/>
    <property type="match status" value="1"/>
</dbReference>
<dbReference type="Proteomes" id="UP001296104">
    <property type="component" value="Unassembled WGS sequence"/>
</dbReference>
<organism evidence="2 3">
    <name type="scientific">Lecanosticta acicola</name>
    <dbReference type="NCBI Taxonomy" id="111012"/>
    <lineage>
        <taxon>Eukaryota</taxon>
        <taxon>Fungi</taxon>
        <taxon>Dikarya</taxon>
        <taxon>Ascomycota</taxon>
        <taxon>Pezizomycotina</taxon>
        <taxon>Dothideomycetes</taxon>
        <taxon>Dothideomycetidae</taxon>
        <taxon>Mycosphaerellales</taxon>
        <taxon>Mycosphaerellaceae</taxon>
        <taxon>Lecanosticta</taxon>
    </lineage>
</organism>
<evidence type="ECO:0000259" key="1">
    <source>
        <dbReference type="Pfam" id="PF22917"/>
    </source>
</evidence>
<reference evidence="2" key="1">
    <citation type="submission" date="2023-11" db="EMBL/GenBank/DDBJ databases">
        <authorList>
            <person name="Alioto T."/>
            <person name="Alioto T."/>
            <person name="Gomez Garrido J."/>
        </authorList>
    </citation>
    <scope>NUCLEOTIDE SEQUENCE</scope>
</reference>